<reference evidence="2" key="1">
    <citation type="journal article" date="2005" name="Proc. Natl. Acad. Sci. U.S.A.">
        <title>Integrons in Xanthomonas: a source of species genome diversity.</title>
        <authorList>
            <person name="Gillings M.R."/>
            <person name="Holley M.P."/>
            <person name="Stokes H.W."/>
            <person name="Holmes A.J."/>
        </authorList>
    </citation>
    <scope>NUCLEOTIDE SEQUENCE</scope>
    <source>
        <strain evidence="2">DAR54703</strain>
    </source>
</reference>
<evidence type="ECO:0000256" key="1">
    <source>
        <dbReference type="SAM" id="Phobius"/>
    </source>
</evidence>
<keyword evidence="1" id="KW-0812">Transmembrane</keyword>
<gene>
    <name evidence="2" type="primary">orf86</name>
</gene>
<dbReference type="AlphaFoldDB" id="Q5BMS7"/>
<keyword evidence="1" id="KW-0472">Membrane</keyword>
<protein>
    <submittedName>
        <fullName evidence="2">Uncharacterized protein orf86</fullName>
    </submittedName>
</protein>
<keyword evidence="1" id="KW-1133">Transmembrane helix</keyword>
<evidence type="ECO:0000313" key="2">
    <source>
        <dbReference type="EMBL" id="AAX24196.1"/>
    </source>
</evidence>
<dbReference type="EMBL" id="AY928786">
    <property type="protein sequence ID" value="AAX24196.1"/>
    <property type="molecule type" value="Genomic_DNA"/>
</dbReference>
<feature type="transmembrane region" description="Helical" evidence="1">
    <location>
        <begin position="7"/>
        <end position="25"/>
    </location>
</feature>
<feature type="transmembrane region" description="Helical" evidence="1">
    <location>
        <begin position="51"/>
        <end position="80"/>
    </location>
</feature>
<name>Q5BMS7_9XANT</name>
<sequence>MERFLRGLFATILFAALAYLPWYYWEASRLVMRGEAPAGKMRIGSQSAGEAIWWLMGLGMLLLPLSLVIAGVASLAFLALTRTKD</sequence>
<organism evidence="2">
    <name type="scientific">Xanthomonas axonopodis pv. begoniae</name>
    <dbReference type="NCBI Taxonomy" id="473403"/>
    <lineage>
        <taxon>Bacteria</taxon>
        <taxon>Pseudomonadati</taxon>
        <taxon>Pseudomonadota</taxon>
        <taxon>Gammaproteobacteria</taxon>
        <taxon>Lysobacterales</taxon>
        <taxon>Lysobacteraceae</taxon>
        <taxon>Xanthomonas</taxon>
    </lineage>
</organism>
<accession>Q5BMS7</accession>
<proteinExistence type="predicted"/>